<feature type="coiled-coil region" evidence="1">
    <location>
        <begin position="378"/>
        <end position="426"/>
    </location>
</feature>
<name>A0ABD3EVF0_9STRA</name>
<feature type="domain" description="FHA" evidence="3">
    <location>
        <begin position="43"/>
        <end position="95"/>
    </location>
</feature>
<dbReference type="SMART" id="SM00240">
    <property type="entry name" value="FHA"/>
    <property type="match status" value="1"/>
</dbReference>
<dbReference type="InterPro" id="IPR008984">
    <property type="entry name" value="SMAD_FHA_dom_sf"/>
</dbReference>
<feature type="compositionally biased region" description="Acidic residues" evidence="2">
    <location>
        <begin position="545"/>
        <end position="557"/>
    </location>
</feature>
<dbReference type="Gene3D" id="2.60.200.20">
    <property type="match status" value="1"/>
</dbReference>
<sequence>MAASPPCCFRLETTRGPHSGVIVRHCHAETTAASPVSPNAHELSIGRKKRCWLRLPKDLEVSSVHAEFRFIEGGSGVAIRDSKSTNGTKLNGNPLKPHHNYQLNNEDLVAMGRTSLRFVQVVHGQPCGEETEDNTTATATAVAISGLTSSVSSLQVAAAPEVIVLDADSEKETPIDSASASVAALEDVLNSAGPGETPVDQPDTEPGLDEVVLVKPAMIGDDIAVSDEKRTKEGDGTKLNVAPIPKTATERKRRTGAVNGSTPEKATCMVCSAVIGKLDLLEQQAHLNECLGGRVFVPFAVPVSAQLHGKEAAPKSRKRGNAGDTAPRAKKPRKPKASSGADSVPKVKKTRKRKRATDAGKDIELALALAGKTKPSKEEQTDTQLVVAKKKLEQLDEQMAKLAKRRVNLVKTLDRLERTKEKLRKSQVLPPAKVLHFLDLKMALAFIFPINRQAQPADRFVDKQLSSAVAKQYTPSRWSDTGVAIDCDDEKHVELATVAGISMWARASQQLFGLQRDTLLYRNSVLRAFLGDDEDPDSSIHGDDLEGGEDEDRDDGIDYEPEQELEEKLEPISPGHEVPDVVKRVFLNWQRDLAFLHDQTAEELEMALEAMNEAQAQADVINEDESGRRETSHSGSEGGGASKTEVTTSKSILSSREEQRLACKYMAKVMMQLIDEKKRNDDAAEHDEGLQPQHEIDLVLSSGEDVGKPQQDADIVATSDNEAKQETQVPDHRNMPKAATFAAEKWVEPEQKEPLKVNSSAELRSIECGF</sequence>
<evidence type="ECO:0000256" key="1">
    <source>
        <dbReference type="SAM" id="Coils"/>
    </source>
</evidence>
<dbReference type="PROSITE" id="PS50006">
    <property type="entry name" value="FHA_DOMAIN"/>
    <property type="match status" value="1"/>
</dbReference>
<comment type="caution">
    <text evidence="4">The sequence shown here is derived from an EMBL/GenBank/DDBJ whole genome shotgun (WGS) entry which is preliminary data.</text>
</comment>
<gene>
    <name evidence="4" type="ORF">V7S43_016576</name>
</gene>
<feature type="region of interest" description="Disordered" evidence="2">
    <location>
        <begin position="308"/>
        <end position="357"/>
    </location>
</feature>
<keyword evidence="1" id="KW-0175">Coiled coil</keyword>
<dbReference type="InterPro" id="IPR000253">
    <property type="entry name" value="FHA_dom"/>
</dbReference>
<feature type="region of interest" description="Disordered" evidence="2">
    <location>
        <begin position="622"/>
        <end position="654"/>
    </location>
</feature>
<evidence type="ECO:0000256" key="2">
    <source>
        <dbReference type="SAM" id="MobiDB-lite"/>
    </source>
</evidence>
<evidence type="ECO:0000259" key="3">
    <source>
        <dbReference type="PROSITE" id="PS50006"/>
    </source>
</evidence>
<keyword evidence="5" id="KW-1185">Reference proteome</keyword>
<feature type="compositionally biased region" description="Basic residues" evidence="2">
    <location>
        <begin position="346"/>
        <end position="355"/>
    </location>
</feature>
<protein>
    <recommendedName>
        <fullName evidence="3">FHA domain-containing protein</fullName>
    </recommendedName>
</protein>
<reference evidence="4 5" key="1">
    <citation type="submission" date="2024-09" db="EMBL/GenBank/DDBJ databases">
        <title>Genome sequencing and assembly of Phytophthora oleae, isolate VK10A, causative agent of rot of olive drupes.</title>
        <authorList>
            <person name="Conti Taguali S."/>
            <person name="Riolo M."/>
            <person name="La Spada F."/>
            <person name="Cacciola S.O."/>
            <person name="Dionisio G."/>
        </authorList>
    </citation>
    <scope>NUCLEOTIDE SEQUENCE [LARGE SCALE GENOMIC DNA]</scope>
    <source>
        <strain evidence="4 5">VK10A</strain>
    </source>
</reference>
<dbReference type="SUPFAM" id="SSF49879">
    <property type="entry name" value="SMAD/FHA domain"/>
    <property type="match status" value="1"/>
</dbReference>
<feature type="region of interest" description="Disordered" evidence="2">
    <location>
        <begin position="532"/>
        <end position="557"/>
    </location>
</feature>
<evidence type="ECO:0000313" key="4">
    <source>
        <dbReference type="EMBL" id="KAL3658443.1"/>
    </source>
</evidence>
<dbReference type="EMBL" id="JBIMZQ010000054">
    <property type="protein sequence ID" value="KAL3658443.1"/>
    <property type="molecule type" value="Genomic_DNA"/>
</dbReference>
<proteinExistence type="predicted"/>
<evidence type="ECO:0000313" key="5">
    <source>
        <dbReference type="Proteomes" id="UP001632037"/>
    </source>
</evidence>
<accession>A0ABD3EVF0</accession>
<dbReference type="AlphaFoldDB" id="A0ABD3EVF0"/>
<dbReference type="Pfam" id="PF00498">
    <property type="entry name" value="FHA"/>
    <property type="match status" value="1"/>
</dbReference>
<organism evidence="4 5">
    <name type="scientific">Phytophthora oleae</name>
    <dbReference type="NCBI Taxonomy" id="2107226"/>
    <lineage>
        <taxon>Eukaryota</taxon>
        <taxon>Sar</taxon>
        <taxon>Stramenopiles</taxon>
        <taxon>Oomycota</taxon>
        <taxon>Peronosporomycetes</taxon>
        <taxon>Peronosporales</taxon>
        <taxon>Peronosporaceae</taxon>
        <taxon>Phytophthora</taxon>
    </lineage>
</organism>
<dbReference type="Proteomes" id="UP001632037">
    <property type="component" value="Unassembled WGS sequence"/>
</dbReference>
<dbReference type="CDD" id="cd00060">
    <property type="entry name" value="FHA"/>
    <property type="match status" value="1"/>
</dbReference>
<feature type="compositionally biased region" description="Polar residues" evidence="2">
    <location>
        <begin position="644"/>
        <end position="654"/>
    </location>
</feature>